<keyword evidence="3" id="KW-1185">Reference proteome</keyword>
<dbReference type="PANTHER" id="PTHR47872:SF1">
    <property type="entry name" value="NUCLEAR RNA EXPORT FACTOR SDE5-RELATED"/>
    <property type="match status" value="1"/>
</dbReference>
<organism evidence="2 3">
    <name type="scientific">Zostera marina</name>
    <name type="common">Eelgrass</name>
    <dbReference type="NCBI Taxonomy" id="29655"/>
    <lineage>
        <taxon>Eukaryota</taxon>
        <taxon>Viridiplantae</taxon>
        <taxon>Streptophyta</taxon>
        <taxon>Embryophyta</taxon>
        <taxon>Tracheophyta</taxon>
        <taxon>Spermatophyta</taxon>
        <taxon>Magnoliopsida</taxon>
        <taxon>Liliopsida</taxon>
        <taxon>Zosteraceae</taxon>
        <taxon>Zostera</taxon>
    </lineage>
</organism>
<dbReference type="SUPFAM" id="SSF160443">
    <property type="entry name" value="SMR domain-like"/>
    <property type="match status" value="1"/>
</dbReference>
<dbReference type="AlphaFoldDB" id="A0A0K9PP18"/>
<reference evidence="3" key="1">
    <citation type="journal article" date="2016" name="Nature">
        <title>The genome of the seagrass Zostera marina reveals angiosperm adaptation to the sea.</title>
        <authorList>
            <person name="Olsen J.L."/>
            <person name="Rouze P."/>
            <person name="Verhelst B."/>
            <person name="Lin Y.-C."/>
            <person name="Bayer T."/>
            <person name="Collen J."/>
            <person name="Dattolo E."/>
            <person name="De Paoli E."/>
            <person name="Dittami S."/>
            <person name="Maumus F."/>
            <person name="Michel G."/>
            <person name="Kersting A."/>
            <person name="Lauritano C."/>
            <person name="Lohaus R."/>
            <person name="Toepel M."/>
            <person name="Tonon T."/>
            <person name="Vanneste K."/>
            <person name="Amirebrahimi M."/>
            <person name="Brakel J."/>
            <person name="Bostroem C."/>
            <person name="Chovatia M."/>
            <person name="Grimwood J."/>
            <person name="Jenkins J.W."/>
            <person name="Jueterbock A."/>
            <person name="Mraz A."/>
            <person name="Stam W.T."/>
            <person name="Tice H."/>
            <person name="Bornberg-Bauer E."/>
            <person name="Green P.J."/>
            <person name="Pearson G.A."/>
            <person name="Procaccini G."/>
            <person name="Duarte C.M."/>
            <person name="Schmutz J."/>
            <person name="Reusch T.B.H."/>
            <person name="Van de Peer Y."/>
        </authorList>
    </citation>
    <scope>NUCLEOTIDE SEQUENCE [LARGE SCALE GENOMIC DNA]</scope>
    <source>
        <strain evidence="3">cv. Finnish</strain>
    </source>
</reference>
<comment type="caution">
    <text evidence="2">The sequence shown here is derived from an EMBL/GenBank/DDBJ whole genome shotgun (WGS) entry which is preliminary data.</text>
</comment>
<dbReference type="EMBL" id="LFYR01000733">
    <property type="protein sequence ID" value="KMZ69985.1"/>
    <property type="molecule type" value="Genomic_DNA"/>
</dbReference>
<dbReference type="OMA" id="ITMKEYY"/>
<evidence type="ECO:0008006" key="4">
    <source>
        <dbReference type="Google" id="ProtNLM"/>
    </source>
</evidence>
<evidence type="ECO:0000256" key="1">
    <source>
        <dbReference type="SAM" id="MobiDB-lite"/>
    </source>
</evidence>
<evidence type="ECO:0000313" key="2">
    <source>
        <dbReference type="EMBL" id="KMZ69985.1"/>
    </source>
</evidence>
<name>A0A0K9PP18_ZOSMR</name>
<dbReference type="OrthoDB" id="1928104at2759"/>
<dbReference type="STRING" id="29655.A0A0K9PP18"/>
<dbReference type="Proteomes" id="UP000036987">
    <property type="component" value="Unassembled WGS sequence"/>
</dbReference>
<feature type="compositionally biased region" description="Basic residues" evidence="1">
    <location>
        <begin position="237"/>
        <end position="246"/>
    </location>
</feature>
<dbReference type="InterPro" id="IPR036063">
    <property type="entry name" value="Smr_dom_sf"/>
</dbReference>
<sequence>MDTSNTHSLESNKYKSDLKFLLDAFGSSCSMDDIVVSYFDAKFDLNGTSDNLINLQSTKSNTLQSSDDSFDHVVNNVQSEDDYLEYDNSHNDGNTDMAKTYRVSKKKKSFASTGTISSFLGRRIIPAHQIRQLPNRAVQPSKPLKLELIQHKPLVDREKLNFPPETASMKNSDVADFLFSMLQYGFNLDMAKIQEVFSSCGYNGKKCIEELLETSTSNFMKDEKTLTENFADNHSQVKTHLHNRKPSSKDPSHGKVAKSLTSQEVLESLFKGPQVEEDEEIKELREKSLKSKRLYKIVFEPIVETESTIAIDIPKENNRKKEEEDNFEIRRRLVKQHFNSVKELYKAALNAFYQGDLVKSNLLKDEGQYHVKLALENSAENTGLIRSTDDHDIFILDLHMHGVSEALSLLKTHLQSVAINFSYLRVIVDSGSEDTTKGKRKLSVIKFLQRKQILWSEEEENPGVFLIKMSPREFQTED</sequence>
<proteinExistence type="predicted"/>
<evidence type="ECO:0000313" key="3">
    <source>
        <dbReference type="Proteomes" id="UP000036987"/>
    </source>
</evidence>
<accession>A0A0K9PP18</accession>
<gene>
    <name evidence="2" type="ORF">ZOSMA_201G00160</name>
</gene>
<dbReference type="PANTHER" id="PTHR47872">
    <property type="entry name" value="NUCLEAR RNA EXPORT FACTOR SDE5-RELATED"/>
    <property type="match status" value="1"/>
</dbReference>
<feature type="region of interest" description="Disordered" evidence="1">
    <location>
        <begin position="237"/>
        <end position="257"/>
    </location>
</feature>
<dbReference type="Gene3D" id="3.30.1370.110">
    <property type="match status" value="1"/>
</dbReference>
<protein>
    <recommendedName>
        <fullName evidence="4">DUF1771 domain-containing protein</fullName>
    </recommendedName>
</protein>